<feature type="domain" description="Cytochrome c" evidence="6">
    <location>
        <begin position="194"/>
        <end position="307"/>
    </location>
</feature>
<protein>
    <submittedName>
        <fullName evidence="7">C-type cytochrome</fullName>
    </submittedName>
</protein>
<keyword evidence="1 4" id="KW-0349">Heme</keyword>
<proteinExistence type="predicted"/>
<dbReference type="RefSeq" id="WP_377179959.1">
    <property type="nucleotide sequence ID" value="NZ_JBHTMY010000003.1"/>
</dbReference>
<evidence type="ECO:0000313" key="8">
    <source>
        <dbReference type="Proteomes" id="UP001597201"/>
    </source>
</evidence>
<organism evidence="7 8">
    <name type="scientific">Namhaeicola litoreus</name>
    <dbReference type="NCBI Taxonomy" id="1052145"/>
    <lineage>
        <taxon>Bacteria</taxon>
        <taxon>Pseudomonadati</taxon>
        <taxon>Bacteroidota</taxon>
        <taxon>Flavobacteriia</taxon>
        <taxon>Flavobacteriales</taxon>
        <taxon>Flavobacteriaceae</taxon>
        <taxon>Namhaeicola</taxon>
    </lineage>
</organism>
<evidence type="ECO:0000256" key="4">
    <source>
        <dbReference type="PROSITE-ProRule" id="PRU00433"/>
    </source>
</evidence>
<keyword evidence="5" id="KW-1133">Transmembrane helix</keyword>
<dbReference type="SUPFAM" id="SSF46626">
    <property type="entry name" value="Cytochrome c"/>
    <property type="match status" value="2"/>
</dbReference>
<keyword evidence="3 4" id="KW-0408">Iron</keyword>
<dbReference type="PANTHER" id="PTHR35008:SF8">
    <property type="entry name" value="ALCOHOL DEHYDROGENASE CYTOCHROME C SUBUNIT"/>
    <property type="match status" value="1"/>
</dbReference>
<keyword evidence="5" id="KW-0812">Transmembrane</keyword>
<feature type="transmembrane region" description="Helical" evidence="5">
    <location>
        <begin position="7"/>
        <end position="28"/>
    </location>
</feature>
<dbReference type="InterPro" id="IPR009056">
    <property type="entry name" value="Cyt_c-like_dom"/>
</dbReference>
<reference evidence="8" key="1">
    <citation type="journal article" date="2019" name="Int. J. Syst. Evol. Microbiol.">
        <title>The Global Catalogue of Microorganisms (GCM) 10K type strain sequencing project: providing services to taxonomists for standard genome sequencing and annotation.</title>
        <authorList>
            <consortium name="The Broad Institute Genomics Platform"/>
            <consortium name="The Broad Institute Genome Sequencing Center for Infectious Disease"/>
            <person name="Wu L."/>
            <person name="Ma J."/>
        </authorList>
    </citation>
    <scope>NUCLEOTIDE SEQUENCE [LARGE SCALE GENOMIC DNA]</scope>
    <source>
        <strain evidence="8">CCUG 61485</strain>
    </source>
</reference>
<evidence type="ECO:0000256" key="2">
    <source>
        <dbReference type="ARBA" id="ARBA00022723"/>
    </source>
</evidence>
<feature type="domain" description="Cytochrome c" evidence="6">
    <location>
        <begin position="48"/>
        <end position="150"/>
    </location>
</feature>
<evidence type="ECO:0000256" key="1">
    <source>
        <dbReference type="ARBA" id="ARBA00022617"/>
    </source>
</evidence>
<gene>
    <name evidence="7" type="ORF">ACFQ39_13905</name>
</gene>
<dbReference type="InterPro" id="IPR051459">
    <property type="entry name" value="Cytochrome_c-type_DH"/>
</dbReference>
<evidence type="ECO:0000313" key="7">
    <source>
        <dbReference type="EMBL" id="MFD1316715.1"/>
    </source>
</evidence>
<dbReference type="PROSITE" id="PS51007">
    <property type="entry name" value="CYTC"/>
    <property type="match status" value="2"/>
</dbReference>
<keyword evidence="5" id="KW-0472">Membrane</keyword>
<accession>A0ABW3Y5N3</accession>
<evidence type="ECO:0000259" key="6">
    <source>
        <dbReference type="PROSITE" id="PS51007"/>
    </source>
</evidence>
<evidence type="ECO:0000256" key="5">
    <source>
        <dbReference type="SAM" id="Phobius"/>
    </source>
</evidence>
<dbReference type="InterPro" id="IPR036909">
    <property type="entry name" value="Cyt_c-like_dom_sf"/>
</dbReference>
<dbReference type="PANTHER" id="PTHR35008">
    <property type="entry name" value="BLL4482 PROTEIN-RELATED"/>
    <property type="match status" value="1"/>
</dbReference>
<evidence type="ECO:0000256" key="3">
    <source>
        <dbReference type="ARBA" id="ARBA00023004"/>
    </source>
</evidence>
<keyword evidence="2 4" id="KW-0479">Metal-binding</keyword>
<dbReference type="Proteomes" id="UP001597201">
    <property type="component" value="Unassembled WGS sequence"/>
</dbReference>
<dbReference type="Gene3D" id="1.10.760.10">
    <property type="entry name" value="Cytochrome c-like domain"/>
    <property type="match status" value="2"/>
</dbReference>
<dbReference type="Pfam" id="PF00034">
    <property type="entry name" value="Cytochrom_C"/>
    <property type="match status" value="2"/>
</dbReference>
<comment type="caution">
    <text evidence="7">The sequence shown here is derived from an EMBL/GenBank/DDBJ whole genome shotgun (WGS) entry which is preliminary data.</text>
</comment>
<keyword evidence="8" id="KW-1185">Reference proteome</keyword>
<name>A0ABW3Y5N3_9FLAO</name>
<sequence>MKKSIKFFGKLLLIVVVLILFAGLYIQLRGIPSYKTEKIEFVVQSTPESIARGEKLAKVLCANCHFNEETGQLTGKFMRDAPEEFGKIYSANITKDETHGIGTWTDSEIVYLLRTGIKRDGKYAPPYMAKLPTMADDDINAIVSFLRSDHSYVRANATPSIPVEPSFLTKVLSNTVFKPFPFPEQKIPMPDENNPIELGKYLAHNLDCFSCHSADFKTNDFLEPEKSPGYFGGGNELLNMEGQVIHSSNLTPDKETGIGKWSKEKFRNALKSGIVEGEIALRYPMVPYVNLTDNEIDAIYTYLQSLPAIENKVPR</sequence>
<dbReference type="EMBL" id="JBHTMY010000003">
    <property type="protein sequence ID" value="MFD1316715.1"/>
    <property type="molecule type" value="Genomic_DNA"/>
</dbReference>